<keyword evidence="7" id="KW-1185">Reference proteome</keyword>
<evidence type="ECO:0000256" key="3">
    <source>
        <dbReference type="ARBA" id="ARBA00023180"/>
    </source>
</evidence>
<feature type="domain" description="ZP" evidence="5">
    <location>
        <begin position="233"/>
        <end position="493"/>
    </location>
</feature>
<feature type="signal peptide" evidence="4">
    <location>
        <begin position="1"/>
        <end position="19"/>
    </location>
</feature>
<evidence type="ECO:0000256" key="2">
    <source>
        <dbReference type="ARBA" id="ARBA00023157"/>
    </source>
</evidence>
<keyword evidence="1 4" id="KW-0732">Signal</keyword>
<keyword evidence="3" id="KW-0325">Glycoprotein</keyword>
<feature type="chain" id="PRO_5026132149" evidence="4">
    <location>
        <begin position="20"/>
        <end position="544"/>
    </location>
</feature>
<dbReference type="Pfam" id="PF00100">
    <property type="entry name" value="Zona_pellucida"/>
    <property type="match status" value="1"/>
</dbReference>
<protein>
    <submittedName>
        <fullName evidence="6">Beta-tectorin</fullName>
    </submittedName>
</protein>
<dbReference type="Proteomes" id="UP000424527">
    <property type="component" value="Unassembled WGS sequence"/>
</dbReference>
<dbReference type="GO" id="GO:0005576">
    <property type="term" value="C:extracellular region"/>
    <property type="evidence" value="ECO:0007669"/>
    <property type="project" value="InterPro"/>
</dbReference>
<name>A0A6G0HY58_LARCR</name>
<dbReference type="AlphaFoldDB" id="A0A6G0HY58"/>
<evidence type="ECO:0000313" key="6">
    <source>
        <dbReference type="EMBL" id="KAE8283951.1"/>
    </source>
</evidence>
<dbReference type="InterPro" id="IPR006796">
    <property type="entry name" value="Dickkopf_N"/>
</dbReference>
<organism evidence="6 7">
    <name type="scientific">Larimichthys crocea</name>
    <name type="common">Large yellow croaker</name>
    <name type="synonym">Pseudosciaena crocea</name>
    <dbReference type="NCBI Taxonomy" id="215358"/>
    <lineage>
        <taxon>Eukaryota</taxon>
        <taxon>Metazoa</taxon>
        <taxon>Chordata</taxon>
        <taxon>Craniata</taxon>
        <taxon>Vertebrata</taxon>
        <taxon>Euteleostomi</taxon>
        <taxon>Actinopterygii</taxon>
        <taxon>Neopterygii</taxon>
        <taxon>Teleostei</taxon>
        <taxon>Neoteleostei</taxon>
        <taxon>Acanthomorphata</taxon>
        <taxon>Eupercaria</taxon>
        <taxon>Sciaenidae</taxon>
        <taxon>Larimichthys</taxon>
    </lineage>
</organism>
<dbReference type="Gene3D" id="2.60.40.4100">
    <property type="entry name" value="Zona pellucida, ZP-C domain"/>
    <property type="match status" value="1"/>
</dbReference>
<evidence type="ECO:0000259" key="5">
    <source>
        <dbReference type="PROSITE" id="PS51034"/>
    </source>
</evidence>
<evidence type="ECO:0000256" key="1">
    <source>
        <dbReference type="ARBA" id="ARBA00022729"/>
    </source>
</evidence>
<evidence type="ECO:0000256" key="4">
    <source>
        <dbReference type="SAM" id="SignalP"/>
    </source>
</evidence>
<dbReference type="PROSITE" id="PS51034">
    <property type="entry name" value="ZP_2"/>
    <property type="match status" value="1"/>
</dbReference>
<dbReference type="Pfam" id="PF04706">
    <property type="entry name" value="Dickkopf_N"/>
    <property type="match status" value="1"/>
</dbReference>
<dbReference type="PRINTS" id="PR00023">
    <property type="entry name" value="ZPELLUCIDA"/>
</dbReference>
<dbReference type="GO" id="GO:0030178">
    <property type="term" value="P:negative regulation of Wnt signaling pathway"/>
    <property type="evidence" value="ECO:0007669"/>
    <property type="project" value="InterPro"/>
</dbReference>
<dbReference type="InterPro" id="IPR055355">
    <property type="entry name" value="ZP-C"/>
</dbReference>
<dbReference type="PANTHER" id="PTHR14002:SF13">
    <property type="entry name" value="BETA-TECTORIN"/>
    <property type="match status" value="1"/>
</dbReference>
<dbReference type="InterPro" id="IPR048290">
    <property type="entry name" value="ZP_chr"/>
</dbReference>
<dbReference type="InterPro" id="IPR042235">
    <property type="entry name" value="ZP-C_dom"/>
</dbReference>
<dbReference type="EMBL" id="REGW02000017">
    <property type="protein sequence ID" value="KAE8283951.1"/>
    <property type="molecule type" value="Genomic_DNA"/>
</dbReference>
<proteinExistence type="predicted"/>
<keyword evidence="2" id="KW-1015">Disulfide bond</keyword>
<gene>
    <name evidence="6" type="ORF">D5F01_LYC17278</name>
</gene>
<evidence type="ECO:0000313" key="7">
    <source>
        <dbReference type="Proteomes" id="UP000424527"/>
    </source>
</evidence>
<dbReference type="Gene3D" id="2.10.80.10">
    <property type="entry name" value="Lipase, subunit A"/>
    <property type="match status" value="1"/>
</dbReference>
<accession>A0A6G0HY58</accession>
<dbReference type="SMART" id="SM00241">
    <property type="entry name" value="ZP"/>
    <property type="match status" value="1"/>
</dbReference>
<reference evidence="6 7" key="1">
    <citation type="submission" date="2019-07" db="EMBL/GenBank/DDBJ databases">
        <title>Chromosome genome assembly for large yellow croaker.</title>
        <authorList>
            <person name="Xiao S."/>
        </authorList>
    </citation>
    <scope>NUCLEOTIDE SEQUENCE [LARGE SCALE GENOMIC DNA]</scope>
    <source>
        <strain evidence="6">JMULYC20181020</strain>
        <tissue evidence="6">Muscle</tissue>
    </source>
</reference>
<comment type="caution">
    <text evidence="6">The sequence shown here is derived from an EMBL/GenBank/DDBJ whole genome shotgun (WGS) entry which is preliminary data.</text>
</comment>
<dbReference type="PANTHER" id="PTHR14002">
    <property type="entry name" value="ENDOGLIN/TGF-BETA RECEPTOR TYPE III"/>
    <property type="match status" value="1"/>
</dbReference>
<dbReference type="GO" id="GO:0005201">
    <property type="term" value="F:extracellular matrix structural constituent"/>
    <property type="evidence" value="ECO:0007669"/>
    <property type="project" value="TreeGrafter"/>
</dbReference>
<dbReference type="InterPro" id="IPR001507">
    <property type="entry name" value="ZP_dom"/>
</dbReference>
<sequence>MLGNLWMLCLCLCFSRAEARIWAWMLNMPHSPPKEGAKALRESAPLAKVPTAVCDHDRACGRGFSCDRHFGLCVPLRGEGHYCRRDAQCVRGLSCMFGKCHRSIPNGQEGARCKVDRDCGASMCCARHHGEQVCKRRLIRGESCYVPDGGLAFSINQICPCDEGLLCRDNSASHQRDCRVTGAGNLLKSHEDPLTSHYSNTQHRSMASVGALLMFLPVAWACSPQKADYVMVSCFPNAIIANVPECPYGWEIEQLSLGGVCYSGIHSPGYYRFIISDLTPKNHSYCGTQSEYMPGKDPKYIFYNSIVSNDTSLTVRNQPVNYTFSCMYRAAYLVNNAVFSQRVATVYVNNGSLGTFRSQLSMNVFTNSKFLYAKDAPYVIDTSEIGSEVFIGIEAKGLSNRFKVVINNCWATPTPYSTDKKRWSLIINSCSSDNTVTIFENAKDSRSMFKFNSFRFQRLEKVSTVWLHCEVQVCDGDRLICHPGPCSHRSLAAEVEPSGGILTTEFHIKVSGSSNNGHIKGTSLLILLVVLINTCLDLVNGSRM</sequence>